<gene>
    <name evidence="2" type="ORF">DP106_08210</name>
</gene>
<dbReference type="Pfam" id="PF24365">
    <property type="entry name" value="DUF7521"/>
    <property type="match status" value="1"/>
</dbReference>
<keyword evidence="1" id="KW-0472">Membrane</keyword>
<comment type="caution">
    <text evidence="2">The sequence shown here is derived from an EMBL/GenBank/DDBJ whole genome shotgun (WGS) entry which is preliminary data.</text>
</comment>
<accession>A0A3A6QP63</accession>
<keyword evidence="1" id="KW-1133">Transmembrane helix</keyword>
<protein>
    <submittedName>
        <fullName evidence="2">Uncharacterized protein</fullName>
    </submittedName>
</protein>
<dbReference type="InterPro" id="IPR055943">
    <property type="entry name" value="DUF7521"/>
</dbReference>
<evidence type="ECO:0000313" key="3">
    <source>
        <dbReference type="Proteomes" id="UP000281564"/>
    </source>
</evidence>
<feature type="transmembrane region" description="Helical" evidence="1">
    <location>
        <begin position="6"/>
        <end position="31"/>
    </location>
</feature>
<dbReference type="EMBL" id="QMDW01000009">
    <property type="protein sequence ID" value="RJX49714.1"/>
    <property type="molecule type" value="Genomic_DNA"/>
</dbReference>
<feature type="transmembrane region" description="Helical" evidence="1">
    <location>
        <begin position="83"/>
        <end position="101"/>
    </location>
</feature>
<dbReference type="AlphaFoldDB" id="A0A3A6QP63"/>
<organism evidence="2 3">
    <name type="scientific">Halonotius pteroides</name>
    <dbReference type="NCBI Taxonomy" id="268735"/>
    <lineage>
        <taxon>Archaea</taxon>
        <taxon>Methanobacteriati</taxon>
        <taxon>Methanobacteriota</taxon>
        <taxon>Stenosarchaea group</taxon>
        <taxon>Halobacteria</taxon>
        <taxon>Halobacteriales</taxon>
        <taxon>Haloferacaceae</taxon>
        <taxon>Halonotius</taxon>
    </lineage>
</organism>
<name>A0A3A6QP63_9EURY</name>
<feature type="transmembrane region" description="Helical" evidence="1">
    <location>
        <begin position="43"/>
        <end position="63"/>
    </location>
</feature>
<sequence>MTGAEAALYLGLVTATLVAMTLGLMIVFQAYRGYRRNESRRMLYLAVGLGFVTIAPFGLSLGFEVFAPLVPQATLVRTSLLPLGSRVLEIIGLSLILYSLYSSRLSGSI</sequence>
<proteinExistence type="predicted"/>
<keyword evidence="3" id="KW-1185">Reference proteome</keyword>
<dbReference type="RefSeq" id="WP_120084621.1">
    <property type="nucleotide sequence ID" value="NZ_QMDW01000009.1"/>
</dbReference>
<keyword evidence="1" id="KW-0812">Transmembrane</keyword>
<dbReference type="OrthoDB" id="221164at2157"/>
<evidence type="ECO:0000256" key="1">
    <source>
        <dbReference type="SAM" id="Phobius"/>
    </source>
</evidence>
<dbReference type="Proteomes" id="UP000281564">
    <property type="component" value="Unassembled WGS sequence"/>
</dbReference>
<reference evidence="2 3" key="1">
    <citation type="submission" date="2018-06" db="EMBL/GenBank/DDBJ databases">
        <title>Halonotius sp. F13-13 a new haloarchaeeon isolated from a solar saltern from Isla Cristina, Huelva, Spain.</title>
        <authorList>
            <person name="Duran-Viseras A."/>
            <person name="Sanchez-Porro C."/>
            <person name="Ventosa A."/>
        </authorList>
    </citation>
    <scope>NUCLEOTIDE SEQUENCE [LARGE SCALE GENOMIC DNA]</scope>
    <source>
        <strain evidence="2 3">CECT 7525</strain>
    </source>
</reference>
<evidence type="ECO:0000313" key="2">
    <source>
        <dbReference type="EMBL" id="RJX49714.1"/>
    </source>
</evidence>